<keyword evidence="3" id="KW-0597">Phosphoprotein</keyword>
<dbReference type="InterPro" id="IPR023213">
    <property type="entry name" value="CAT-like_dom_sf"/>
</dbReference>
<evidence type="ECO:0000256" key="5">
    <source>
        <dbReference type="SAM" id="MobiDB-lite"/>
    </source>
</evidence>
<dbReference type="SUPFAM" id="SSF53335">
    <property type="entry name" value="S-adenosyl-L-methionine-dependent methyltransferases"/>
    <property type="match status" value="3"/>
</dbReference>
<dbReference type="EMBL" id="CP094298">
    <property type="protein sequence ID" value="UNZ08355.1"/>
    <property type="molecule type" value="Genomic_DNA"/>
</dbReference>
<name>A0ABY3ZFU4_STRRM</name>
<dbReference type="SUPFAM" id="SSF52777">
    <property type="entry name" value="CoA-dependent acyltransferases"/>
    <property type="match status" value="6"/>
</dbReference>
<dbReference type="Pfam" id="PF08242">
    <property type="entry name" value="Methyltransf_12"/>
    <property type="match status" value="3"/>
</dbReference>
<dbReference type="Gene3D" id="3.30.300.30">
    <property type="match status" value="6"/>
</dbReference>
<dbReference type="Gene3D" id="2.30.38.10">
    <property type="entry name" value="Luciferase, Domain 3"/>
    <property type="match status" value="3"/>
</dbReference>
<feature type="domain" description="Carrier" evidence="6">
    <location>
        <begin position="4318"/>
        <end position="4393"/>
    </location>
</feature>
<dbReference type="PANTHER" id="PTHR45527:SF1">
    <property type="entry name" value="FATTY ACID SYNTHASE"/>
    <property type="match status" value="1"/>
</dbReference>
<dbReference type="GeneID" id="66852494"/>
<dbReference type="Gene3D" id="3.30.559.30">
    <property type="entry name" value="Nonribosomal peptide synthetase, condensation domain"/>
    <property type="match status" value="3"/>
</dbReference>
<dbReference type="Pfam" id="PF00550">
    <property type="entry name" value="PP-binding"/>
    <property type="match status" value="4"/>
</dbReference>
<comment type="cofactor">
    <cofactor evidence="1">
        <name>pantetheine 4'-phosphate</name>
        <dbReference type="ChEBI" id="CHEBI:47942"/>
    </cofactor>
</comment>
<dbReference type="PROSITE" id="PS50075">
    <property type="entry name" value="CARRIER"/>
    <property type="match status" value="4"/>
</dbReference>
<dbReference type="Gene3D" id="3.40.50.1820">
    <property type="entry name" value="alpha/beta hydrolase"/>
    <property type="match status" value="1"/>
</dbReference>
<gene>
    <name evidence="7" type="primary">dhbF14</name>
    <name evidence="7" type="ORF">SRIMR7_40000</name>
</gene>
<dbReference type="InterPro" id="IPR000873">
    <property type="entry name" value="AMP-dep_synth/lig_dom"/>
</dbReference>
<evidence type="ECO:0000256" key="3">
    <source>
        <dbReference type="ARBA" id="ARBA00022553"/>
    </source>
</evidence>
<dbReference type="SMART" id="SM00823">
    <property type="entry name" value="PKS_PP"/>
    <property type="match status" value="4"/>
</dbReference>
<dbReference type="InterPro" id="IPR020845">
    <property type="entry name" value="AMP-binding_CS"/>
</dbReference>
<proteinExistence type="predicted"/>
<sequence>MDATPSSTPDPTAPGADGGPAGSREETLCALFAEVLGVPHVGPHDDFFALGGHSLSAIRLLVRIRGVLGAEPPIKDVFEHPTPAALARRLGAEAGEGDRRAALTPMARPERLPLSFAQRRLWFLHKLEGASATYNMPLTLRLKGKVDAEALHAALRDVTARHETLRTVFPEVDGEPRQVVLDAADADLAWEHRRVSAAELPAALDESARYGFGLATEIPVRAWLFELSDDESVLQLLLHHIAGDGWSLAPLARDVLAAYTARADGAAPQWSELPVQYADYTLWQRDLLGDESDPGSLVSRQVAYWRAQLADLPDLVSFPTDRPRPAVASYDGDHLEFTLDGTLHQRLVALARQSNTTVFMVLQAGMAALLTRLGAGTDIPLGNGVAGRADEALEDLVGLFVNTFVLRTDTSGDPTFEELLGRVRDTSLAAYEHQDVPFEHLVELLNPHRSGSHHPLFQVAMVLQNTPEESFRLPDLDVRSEFVSTATSRFDMLVEMFERHEDVHGTSGIETVVEYATELFDRATVEALLNRWVRLLEQVTADPSLRLGQVELLSGDERETLLTGWSGTPAEVPAVTPAEEFTAHARRTPDAPALATGDRTVTYAELDARANRLAHWLRAQGVGPEKLVGVLLPRSAEMVVAVLAVHKAGGAYLPVDPEYPQERRDYLLADAAPVLTLDEGALRQDLSGFPDTDPGVPVEPDHPAYVIYTSGSTGLPKGVVVPHRGAASLAHAQIERFGVTADSRILQFASPSFDAAWWELVMAFSSGATLVVPEEGRLVGKALQTVLADQRVTHVTLPPSVLGALPAGAESALPELRAVALAGEAVPPELITRWAVDGRVVVNAYGPTESTVCVSMSGTTDGTVAPIGRPVTNTRVYVLDAALRPVPVGVAGELYAAGAGLARGYANRPGLTAERFVASPFEPGVRMYRTGDLARWRADGQLEYLGRADEQVKVRGFRIEPGEIESLLTASDGVRQAVVVAREDVPGDQRLAAYVVPDLNAAVRAGAEADGDAQVEEWREIYDSVYAETGTRGIAFGEDFSGWDSSYTGEPIPLSEMRVWRDAIVDRVREFGGSRVLEIGVGAGLLMAHLARDVDEYWGTDLSGAVIERLSAQVAEAGLSERVRLRAQAADDVDGLPSGSFGTVLINSVVQYFPDGEYLARVVDRALGLLAPGGRLVIGDVRHAGSLRALHAAVHAGRGASARAAVDRAVLLEKELVAAPEFFAELAERDERVGALDIRLKPGAYHNELTRHRYEVVLHKAPERVVDLSGVRQVAWSAGTDLGQLPEGPLRLTGIPNARLVAEAAMERALDGRDAEEFDGPAVDPDELVARGREHGLRIVPTWSSRSVALFDAVVLPDGADDAALSGVYVPAATGGPWTNTPVAARGIGAVVKAARARLAERLPEYMVPSAVMVLDRLPLTPNGKLDRKALPVPEYAAMADGRKPRTPQEEVLCGLYAEVLGVDRVGIDDSFFDLGGHSLLATRLVSRIRSVLGTELPIKDVFEAPTVAELVARLAPGGRTRTALTRVARPDRVPLSSAQRRLWFLHKLEGPSATYNMPLALRLTGDVDTEALHAALRDVIGRHESLRTVFPEIDGEPYQRVLDPAEADFAWERRTVTEAELPSAMEEAARYGFDLAGEPPMRAWLFEAGAQDSVLLLLLHHIAGDGWSMGPLARDVVAAYTARVQDTAPQWPELPVQYADYTLWQRELLGDESDPDSLFSRQVAYWRTQLAGLPEQVTFPADRPRPAVASYQGSYAEFTIDAALHQRLADLSRASGATVFMALQAGMAALLTRLGAGTDIALGSGVAGRTDEALDDLVGLFVNTFVLRTDTSGDPSFEELLARVRESSLAAYAHQDVPFEHLVELLNPQRSTAYHPLFQVALVLQNTDQGDFTLPGLRVRMEEVAAGTSRFDMLLSLTEQYDAAGRPAGIATLVEYATDLFDRSTVESLVARWIRLLEQALDAPERLIGQADLLTGQERRQLLEHWNDTAADVHPGTLVDLVEAQVERSPEATAVLYGDTALTYAELNARANRLARHLVGLGVGPERLVAVALPRSAETVVALLGVLKAGGAYLPLDPDDPAERLLATLRDARPQLALVTRDGGLDTAAAGVPAVVLDDAETTEAVARHAAGNLADSERTTPLTPAGPLYVIYTSGSTGRPKGVLVEHRGLANNLQWMRDAYPVGPGDVLLFRTSVRFDSVGLEIWFPLLTGAAISVAPADVVRDPQRLVAHIAEYGVTVAQFPPSLLATLPEPPAGHAVRHIWSSGEALRPDLAARISTAWNSELSNLYGPTEMTIQVASAVWTGEDTGGHAVPIGRPMWNTRAFVLDAGLRPVPVGVVGELYVTGVQVARGYVGRPGLTAERFVACPFAPGARMYRTGDLVRRRADGQLEFAGRADEQVKLRGFRIEPGEIESLLTASDGVRQAVVVAREDVPGDQRLAAYVVPDLDVAARAGAGAEADGDAQVEEWREIYDSVYAETSTKNIAFGEDFSGWDSSYTGEPIPLSEMRAWRDAVVDRVREFGGRRVLEIGVGSGLLMAHLAGGVDEYWGTDLSAAVIERLTGQAAEAGLSERVRLRNQAADEVTGLPAGYFDTVLINSVVQYFPDGEYLARVVGRALDLLAPGGRLVIGDVRHAGSLRALRAAVQSGRGAAARTVVDRAVLLEKELVVAPEFFAGLAAGDERVGALDVRLKPGAYHNELTRHRYEVVLHKAPERVVDLAGVRQVAWSAGLDLGALPEGPLRITGIPNARLMAEVAAERALDGLDAEDFGGAPVDPQDLVEQGREHGLRVIPTWSSRSVALFDAVLLPADDGDAVLSGVYVPATTGGPWTNNPVAAKGIGAIVEAARDHLAARLPAYMVPSALMVLDRLPLTPNGKLDRKALPVPEYAATPGGRAPRTPQEEVLCGLFAEVLGVGRVGIDDSFFDLGGHSLLTTRLVSRIRGSLGVEVPIAAVFEAPTVAGLAARLTGNGRTRTALVPMERPGTVPLSFAQRRLWFLHQLEGRSATYNMPLALRLTGDVDADALHAALRDVIGRHESLRTVFPVTDGEPYQRVLDPAEADFPWESRDLTEAELPGALDAAAKYGFDLAGEIPVRAWLFRTGPQVGVLLLLVHHIAGDGWSMGPIARDFVAAYTARSRGAAPQWPELPVQYADYTLWQRELLGDESDPDSLYAQQIAYWRRQLAGVPEQVTFPADRPRPAVATYEGTHLDYELTAELHQRLVALARRANATVFMVLQAGMAALLTRLGAGTDIALGSGVAGRTDEALDDLVGLFVNTFVLRTDTSGDPGFEELLARVRESSLAAYAHQDVPFEHLVEVLNPQRSTAHHPLFQVALVLQNTPRSEFELPGLRVAPEAVGIGRSRFDMLLSLDESSGEQGVSATVEYSTDLFDRSTVEALLDRWVRLLEQVTADPSLRIGQVELLSGGERDQVVSGWNRTAAEVPGTTLAGFVAGHARRTPDATAFVAGDLSLSYGELDARVNRLAHWLAGRGVGPEHLVGVALPRSADLVVAVLAVLKAGGAYVPVDPDYPEERRRYMLADAAPVLVLDEAALRQDLSGFPDTDPGVHVAPENPAYVIYTSGSTGLPKGVVVTHRGVASLAHTQRERLGVTSGSRVLQFASPSFDAAVWELVVAFASGATLVVPEGGRLVGEQLQGVLADRRITHALIPPSVVATLPDGAGAALTDFACLVVGAEAAPPELVAHWWAGGRKVVNAYGPTESTVAVSMSDTFTGGVVPIGRPVANTKAYVLDAGLRPVPVGVVGELYAAGAGLARGYANRPGLTAERFVASPFEPGARMYRTGDLARWRADGQLEYMGRADEQVKVRGFRIEPGEIESLLTASEGVRQAVVLAREDVPGDQRLAAYVVPDLAAAAVAGAVEEAASGVDAQVGEWREIYDSVYSGPGGETFGLGEDFSGWDSSYTGEPIPLDEMRAWRDAIVERVRGFGGRRVLEIGVGSGLLMGHLAPHVDAYWGTDLSGAVIERLTGQVRAAGLGDRVHLRCQAADVTEGLPAGTFDTVLINSVIQYFPDDAYLAKVVGQALELLAPGGRLVIGDVRHAGSLRALHAAVNAGRGASARAVVDRAVLLEKELVTAPEFFAELAERDERVGALDIRLKPGAYHNELTRHRYEVVLHKAPERVVDLSGARQVAWSAGLGLGALPEGPLRITGIPNARLMAEVAAERALDGLDAEDFGGAPVDPQDLVERGREHGLRVIPTWSSRSVALFDAVLLPADDGDAALSGVYVPATTGGPWTNNPVAARGIGAVVKAARARLSERLPEYMVPSAVMVLDRLPLTPNGKLDRKALPVPDYAATAGGRKPRTEQETSLCGLFAEVLGVERVSIDDSFFDLGGHSLLATRLVSRIRAALGTEVAIGTVFEAPTVAGLAERLAAAPKPAAKRPALRRMPRPTDRT</sequence>
<dbReference type="CDD" id="cd02440">
    <property type="entry name" value="AdoMet_MTases"/>
    <property type="match status" value="3"/>
</dbReference>
<dbReference type="Gene3D" id="1.10.1200.10">
    <property type="entry name" value="ACP-like"/>
    <property type="match status" value="3"/>
</dbReference>
<dbReference type="Pfam" id="PF00501">
    <property type="entry name" value="AMP-binding"/>
    <property type="match status" value="3"/>
</dbReference>
<dbReference type="CDD" id="cd05930">
    <property type="entry name" value="A_NRPS"/>
    <property type="match status" value="1"/>
</dbReference>
<feature type="region of interest" description="Disordered" evidence="5">
    <location>
        <begin position="1"/>
        <end position="23"/>
    </location>
</feature>
<dbReference type="InterPro" id="IPR020806">
    <property type="entry name" value="PKS_PP-bd"/>
</dbReference>
<dbReference type="CDD" id="cd19540">
    <property type="entry name" value="LCL_NRPS-like"/>
    <property type="match status" value="3"/>
</dbReference>
<dbReference type="InterPro" id="IPR001242">
    <property type="entry name" value="Condensation_dom"/>
</dbReference>
<evidence type="ECO:0000256" key="2">
    <source>
        <dbReference type="ARBA" id="ARBA00022450"/>
    </source>
</evidence>
<protein>
    <submittedName>
        <fullName evidence="7">Dimodular nonribosomal peptide synthase</fullName>
    </submittedName>
</protein>
<organism evidence="7 8">
    <name type="scientific">Streptomyces rimosus subsp. rimosus</name>
    <dbReference type="NCBI Taxonomy" id="132474"/>
    <lineage>
        <taxon>Bacteria</taxon>
        <taxon>Bacillati</taxon>
        <taxon>Actinomycetota</taxon>
        <taxon>Actinomycetes</taxon>
        <taxon>Kitasatosporales</taxon>
        <taxon>Streptomycetaceae</taxon>
        <taxon>Streptomyces</taxon>
    </lineage>
</organism>
<dbReference type="NCBIfam" id="NF003417">
    <property type="entry name" value="PRK04813.1"/>
    <property type="match status" value="6"/>
</dbReference>
<evidence type="ECO:0000313" key="8">
    <source>
        <dbReference type="Proteomes" id="UP000829494"/>
    </source>
</evidence>
<dbReference type="PANTHER" id="PTHR45527">
    <property type="entry name" value="NONRIBOSOMAL PEPTIDE SYNTHETASE"/>
    <property type="match status" value="1"/>
</dbReference>
<dbReference type="Gene3D" id="3.40.50.980">
    <property type="match status" value="6"/>
</dbReference>
<accession>A0ABY3ZFU4</accession>
<feature type="domain" description="Carrier" evidence="6">
    <location>
        <begin position="2896"/>
        <end position="2971"/>
    </location>
</feature>
<dbReference type="Gene3D" id="3.30.559.10">
    <property type="entry name" value="Chloramphenicol acetyltransferase-like domain"/>
    <property type="match status" value="3"/>
</dbReference>
<dbReference type="SUPFAM" id="SSF56801">
    <property type="entry name" value="Acetyl-CoA synthetase-like"/>
    <property type="match status" value="3"/>
</dbReference>
<dbReference type="InterPro" id="IPR013217">
    <property type="entry name" value="Methyltransf_12"/>
</dbReference>
<evidence type="ECO:0000256" key="4">
    <source>
        <dbReference type="ARBA" id="ARBA00022737"/>
    </source>
</evidence>
<dbReference type="InterPro" id="IPR029063">
    <property type="entry name" value="SAM-dependent_MTases_sf"/>
</dbReference>
<dbReference type="Gene3D" id="3.40.50.150">
    <property type="entry name" value="Vaccinia Virus protein VP39"/>
    <property type="match status" value="3"/>
</dbReference>
<feature type="region of interest" description="Disordered" evidence="5">
    <location>
        <begin position="4392"/>
        <end position="4412"/>
    </location>
</feature>
<dbReference type="InterPro" id="IPR010071">
    <property type="entry name" value="AA_adenyl_dom"/>
</dbReference>
<keyword evidence="8" id="KW-1185">Reference proteome</keyword>
<dbReference type="PROSITE" id="PS00012">
    <property type="entry name" value="PHOSPHOPANTETHEINE"/>
    <property type="match status" value="4"/>
</dbReference>
<dbReference type="InterPro" id="IPR036736">
    <property type="entry name" value="ACP-like_sf"/>
</dbReference>
<dbReference type="RefSeq" id="WP_003982968.1">
    <property type="nucleotide sequence ID" value="NZ_CP043497.1"/>
</dbReference>
<dbReference type="InterPro" id="IPR006162">
    <property type="entry name" value="Ppantetheine_attach_site"/>
</dbReference>
<dbReference type="Proteomes" id="UP000829494">
    <property type="component" value="Chromosome"/>
</dbReference>
<dbReference type="Pfam" id="PF00668">
    <property type="entry name" value="Condensation"/>
    <property type="match status" value="3"/>
</dbReference>
<dbReference type="InterPro" id="IPR009081">
    <property type="entry name" value="PP-bd_ACP"/>
</dbReference>
<dbReference type="NCBIfam" id="TIGR01733">
    <property type="entry name" value="AA-adenyl-dom"/>
    <property type="match status" value="3"/>
</dbReference>
<feature type="domain" description="Carrier" evidence="6">
    <location>
        <begin position="1444"/>
        <end position="1519"/>
    </location>
</feature>
<feature type="compositionally biased region" description="Low complexity" evidence="5">
    <location>
        <begin position="1"/>
        <end position="15"/>
    </location>
</feature>
<evidence type="ECO:0000313" key="7">
    <source>
        <dbReference type="EMBL" id="UNZ08355.1"/>
    </source>
</evidence>
<dbReference type="InterPro" id="IPR029058">
    <property type="entry name" value="AB_hydrolase_fold"/>
</dbReference>
<feature type="domain" description="Carrier" evidence="6">
    <location>
        <begin position="19"/>
        <end position="94"/>
    </location>
</feature>
<feature type="compositionally biased region" description="Basic residues" evidence="5">
    <location>
        <begin position="4396"/>
        <end position="4406"/>
    </location>
</feature>
<dbReference type="InterPro" id="IPR045851">
    <property type="entry name" value="AMP-bd_C_sf"/>
</dbReference>
<evidence type="ECO:0000259" key="6">
    <source>
        <dbReference type="PROSITE" id="PS50075"/>
    </source>
</evidence>
<keyword evidence="2" id="KW-0596">Phosphopantetheine</keyword>
<keyword evidence="4" id="KW-0677">Repeat</keyword>
<reference evidence="7 8" key="1">
    <citation type="submission" date="2022-03" db="EMBL/GenBank/DDBJ databases">
        <title>Complete genome of Streptomyces rimosus ssp. rimosus R7 (=ATCC 10970).</title>
        <authorList>
            <person name="Beganovic S."/>
            <person name="Ruckert C."/>
            <person name="Busche T."/>
            <person name="Kalinowski J."/>
            <person name="Wittmann C."/>
        </authorList>
    </citation>
    <scope>NUCLEOTIDE SEQUENCE [LARGE SCALE GENOMIC DNA]</scope>
    <source>
        <strain evidence="7 8">R7</strain>
    </source>
</reference>
<dbReference type="PROSITE" id="PS00455">
    <property type="entry name" value="AMP_BINDING"/>
    <property type="match status" value="3"/>
</dbReference>
<evidence type="ECO:0000256" key="1">
    <source>
        <dbReference type="ARBA" id="ARBA00001957"/>
    </source>
</evidence>
<dbReference type="SUPFAM" id="SSF47336">
    <property type="entry name" value="ACP-like"/>
    <property type="match status" value="4"/>
</dbReference>